<evidence type="ECO:0000256" key="4">
    <source>
        <dbReference type="ARBA" id="ARBA00023136"/>
    </source>
</evidence>
<evidence type="ECO:0000256" key="3">
    <source>
        <dbReference type="ARBA" id="ARBA00022989"/>
    </source>
</evidence>
<feature type="domain" description="O-antigen ligase-related" evidence="6">
    <location>
        <begin position="18"/>
        <end position="150"/>
    </location>
</feature>
<dbReference type="AlphaFoldDB" id="A0AAX3E0A7"/>
<comment type="subcellular location">
    <subcellularLocation>
        <location evidence="1">Membrane</location>
        <topology evidence="1">Multi-pass membrane protein</topology>
    </subcellularLocation>
</comment>
<dbReference type="GO" id="GO:0016874">
    <property type="term" value="F:ligase activity"/>
    <property type="evidence" value="ECO:0007669"/>
    <property type="project" value="UniProtKB-KW"/>
</dbReference>
<feature type="transmembrane region" description="Helical" evidence="5">
    <location>
        <begin position="12"/>
        <end position="42"/>
    </location>
</feature>
<keyword evidence="3 5" id="KW-1133">Transmembrane helix</keyword>
<dbReference type="InterPro" id="IPR007016">
    <property type="entry name" value="O-antigen_ligase-rel_domated"/>
</dbReference>
<proteinExistence type="predicted"/>
<dbReference type="Proteomes" id="UP001163166">
    <property type="component" value="Chromosome"/>
</dbReference>
<keyword evidence="4 5" id="KW-0472">Membrane</keyword>
<evidence type="ECO:0000313" key="8">
    <source>
        <dbReference type="Proteomes" id="UP001163166"/>
    </source>
</evidence>
<accession>A0AAX3E0A7</accession>
<keyword evidence="2 5" id="KW-0812">Transmembrane</keyword>
<evidence type="ECO:0000256" key="2">
    <source>
        <dbReference type="ARBA" id="ARBA00022692"/>
    </source>
</evidence>
<feature type="transmembrane region" description="Helical" evidence="5">
    <location>
        <begin position="96"/>
        <end position="120"/>
    </location>
</feature>
<evidence type="ECO:0000313" key="7">
    <source>
        <dbReference type="EMBL" id="UYO40490.1"/>
    </source>
</evidence>
<dbReference type="Pfam" id="PF04932">
    <property type="entry name" value="Wzy_C"/>
    <property type="match status" value="1"/>
</dbReference>
<dbReference type="EMBL" id="CP076676">
    <property type="protein sequence ID" value="UYO40490.1"/>
    <property type="molecule type" value="Genomic_DNA"/>
</dbReference>
<evidence type="ECO:0000259" key="6">
    <source>
        <dbReference type="Pfam" id="PF04932"/>
    </source>
</evidence>
<evidence type="ECO:0000256" key="1">
    <source>
        <dbReference type="ARBA" id="ARBA00004141"/>
    </source>
</evidence>
<reference evidence="7" key="1">
    <citation type="journal article" date="2022" name="Biol. Control">
        <title>In silico genomic analysis of Rhodopseudomonas palustris strains revealed potential biocontrol agents and crop yield enhancers.</title>
        <authorList>
            <person name="Surachat K."/>
            <person name="Kantachote D."/>
            <person name="Deachamag P."/>
            <person name="Wonglapsuwan M."/>
        </authorList>
    </citation>
    <scope>NUCLEOTIDE SEQUENCE</scope>
    <source>
        <strain evidence="7">TLS06</strain>
    </source>
</reference>
<dbReference type="GO" id="GO:0016020">
    <property type="term" value="C:membrane"/>
    <property type="evidence" value="ECO:0007669"/>
    <property type="project" value="UniProtKB-SubCell"/>
</dbReference>
<feature type="transmembrane region" description="Helical" evidence="5">
    <location>
        <begin position="182"/>
        <end position="201"/>
    </location>
</feature>
<keyword evidence="7" id="KW-0436">Ligase</keyword>
<feature type="transmembrane region" description="Helical" evidence="5">
    <location>
        <begin position="141"/>
        <end position="162"/>
    </location>
</feature>
<gene>
    <name evidence="7" type="ORF">KQX62_04025</name>
</gene>
<protein>
    <submittedName>
        <fullName evidence="7">O-antigen ligase family protein</fullName>
    </submittedName>
</protein>
<organism evidence="7 8">
    <name type="scientific">Rhodopseudomonas palustris</name>
    <dbReference type="NCBI Taxonomy" id="1076"/>
    <lineage>
        <taxon>Bacteria</taxon>
        <taxon>Pseudomonadati</taxon>
        <taxon>Pseudomonadota</taxon>
        <taxon>Alphaproteobacteria</taxon>
        <taxon>Hyphomicrobiales</taxon>
        <taxon>Nitrobacteraceae</taxon>
        <taxon>Rhodopseudomonas</taxon>
    </lineage>
</organism>
<evidence type="ECO:0000256" key="5">
    <source>
        <dbReference type="SAM" id="Phobius"/>
    </source>
</evidence>
<name>A0AAX3E0A7_RHOPL</name>
<feature type="transmembrane region" description="Helical" evidence="5">
    <location>
        <begin position="54"/>
        <end position="76"/>
    </location>
</feature>
<sequence>MHGLYRGGDVGATLGIGLLCLAAALLTTSRTVFLAVAILSSWHVIFRHQRHPAILVLAASAALIGWGALVVVVIAMKGTINSEFLARLLLISDRLTILWSSLRLMFDSPLIGVGGILLDYQVGHLGAASFHNSYLEVAVRTGVLGLSIYLPMILLPLFLLRWSDRLVPIILFVLVGSMFQNLLRHPHIAIVFSVLIAWAGLRDRSPFQAGRAV</sequence>